<name>A0A375HVD6_9BURK</name>
<dbReference type="EMBL" id="LT984808">
    <property type="protein sequence ID" value="SPD62178.1"/>
    <property type="molecule type" value="Genomic_DNA"/>
</dbReference>
<accession>A0A375HVD6</accession>
<keyword evidence="2" id="KW-0614">Plasmid</keyword>
<geneLocation type="plasmid" evidence="3">
    <name>iii</name>
</geneLocation>
<proteinExistence type="predicted"/>
<dbReference type="AlphaFoldDB" id="A0A375HVD6"/>
<evidence type="ECO:0000313" key="1">
    <source>
        <dbReference type="EMBL" id="SOZ40863.1"/>
    </source>
</evidence>
<reference evidence="3 4" key="1">
    <citation type="submission" date="2018-01" db="EMBL/GenBank/DDBJ databases">
        <authorList>
            <person name="Clerissi C."/>
        </authorList>
    </citation>
    <scope>NUCLEOTIDE SEQUENCE [LARGE SCALE GENOMIC DNA]</scope>
    <source>
        <strain evidence="1">Cupriavidus taiwanensis STM 6082</strain>
        <strain evidence="2">Cupriavidus taiwanensis STM 6160</strain>
        <plasmid evidence="2">III</plasmid>
        <plasmid evidence="3">iii</plasmid>
    </source>
</reference>
<protein>
    <submittedName>
        <fullName evidence="2">Uncharacterized protein</fullName>
    </submittedName>
</protein>
<organism evidence="2 3">
    <name type="scientific">Cupriavidus neocaledonicus</name>
    <dbReference type="NCBI Taxonomy" id="1040979"/>
    <lineage>
        <taxon>Bacteria</taxon>
        <taxon>Pseudomonadati</taxon>
        <taxon>Pseudomonadota</taxon>
        <taxon>Betaproteobacteria</taxon>
        <taxon>Burkholderiales</taxon>
        <taxon>Burkholderiaceae</taxon>
        <taxon>Cupriavidus</taxon>
    </lineage>
</organism>
<dbReference type="EMBL" id="OFTC01000086">
    <property type="protein sequence ID" value="SOZ40863.1"/>
    <property type="molecule type" value="Genomic_DNA"/>
</dbReference>
<evidence type="ECO:0000313" key="4">
    <source>
        <dbReference type="Proteomes" id="UP000256710"/>
    </source>
</evidence>
<dbReference type="Proteomes" id="UP000256710">
    <property type="component" value="Unassembled WGS sequence"/>
</dbReference>
<keyword evidence="4" id="KW-1185">Reference proteome</keyword>
<geneLocation type="plasmid" evidence="2">
    <name>III</name>
</geneLocation>
<dbReference type="Proteomes" id="UP000255168">
    <property type="component" value="Plasmid III"/>
</dbReference>
<evidence type="ECO:0000313" key="2">
    <source>
        <dbReference type="EMBL" id="SPD62178.1"/>
    </source>
</evidence>
<sequence length="67" mass="7245">MWVRCYFFFLALTGQAPVKTAVLAVHTWAEASVRPAPQGAGLVADCGAELEGLSKLRRPAIFALTLR</sequence>
<gene>
    <name evidence="1" type="ORF">CBM2605_P90049</name>
    <name evidence="2" type="ORF">CBM2607_P10177</name>
</gene>
<evidence type="ECO:0000313" key="3">
    <source>
        <dbReference type="Proteomes" id="UP000255168"/>
    </source>
</evidence>